<dbReference type="Proteomes" id="UP000237347">
    <property type="component" value="Unassembled WGS sequence"/>
</dbReference>
<dbReference type="SUPFAM" id="SSF53098">
    <property type="entry name" value="Ribonuclease H-like"/>
    <property type="match status" value="1"/>
</dbReference>
<organism evidence="2 3">
    <name type="scientific">Quercus suber</name>
    <name type="common">Cork oak</name>
    <dbReference type="NCBI Taxonomy" id="58331"/>
    <lineage>
        <taxon>Eukaryota</taxon>
        <taxon>Viridiplantae</taxon>
        <taxon>Streptophyta</taxon>
        <taxon>Embryophyta</taxon>
        <taxon>Tracheophyta</taxon>
        <taxon>Spermatophyta</taxon>
        <taxon>Magnoliopsida</taxon>
        <taxon>eudicotyledons</taxon>
        <taxon>Gunneridae</taxon>
        <taxon>Pentapetalae</taxon>
        <taxon>rosids</taxon>
        <taxon>fabids</taxon>
        <taxon>Fagales</taxon>
        <taxon>Fagaceae</taxon>
        <taxon>Quercus</taxon>
    </lineage>
</organism>
<protein>
    <submittedName>
        <fullName evidence="2">Ribonuclease h protein</fullName>
    </submittedName>
</protein>
<evidence type="ECO:0000313" key="2">
    <source>
        <dbReference type="EMBL" id="KAK7853290.1"/>
    </source>
</evidence>
<dbReference type="InterPro" id="IPR044730">
    <property type="entry name" value="RNase_H-like_dom_plant"/>
</dbReference>
<dbReference type="GO" id="GO:0003676">
    <property type="term" value="F:nucleic acid binding"/>
    <property type="evidence" value="ECO:0007669"/>
    <property type="project" value="InterPro"/>
</dbReference>
<accession>A0AAW0LPH8</accession>
<dbReference type="PANTHER" id="PTHR47723">
    <property type="entry name" value="OS05G0353850 PROTEIN"/>
    <property type="match status" value="1"/>
</dbReference>
<dbReference type="InterPro" id="IPR053151">
    <property type="entry name" value="RNase_H-like"/>
</dbReference>
<name>A0AAW0LPH8_QUESU</name>
<comment type="caution">
    <text evidence="2">The sequence shown here is derived from an EMBL/GenBank/DDBJ whole genome shotgun (WGS) entry which is preliminary data.</text>
</comment>
<dbReference type="GO" id="GO:0004523">
    <property type="term" value="F:RNA-DNA hybrid ribonuclease activity"/>
    <property type="evidence" value="ECO:0007669"/>
    <property type="project" value="InterPro"/>
</dbReference>
<dbReference type="InterPro" id="IPR012337">
    <property type="entry name" value="RNaseH-like_sf"/>
</dbReference>
<dbReference type="Gramene" id="rna-CFP56_23182">
    <property type="protein sequence ID" value="cds-POE52769.1"/>
    <property type="gene ID" value="gene-CFP56_23182"/>
</dbReference>
<dbReference type="Gene3D" id="3.30.420.10">
    <property type="entry name" value="Ribonuclease H-like superfamily/Ribonuclease H"/>
    <property type="match status" value="1"/>
</dbReference>
<proteinExistence type="predicted"/>
<dbReference type="InterPro" id="IPR002156">
    <property type="entry name" value="RNaseH_domain"/>
</dbReference>
<dbReference type="AlphaFoldDB" id="A0AAW0LPH8"/>
<evidence type="ECO:0000259" key="1">
    <source>
        <dbReference type="Pfam" id="PF13456"/>
    </source>
</evidence>
<dbReference type="PANTHER" id="PTHR47723:SF19">
    <property type="entry name" value="POLYNUCLEOTIDYL TRANSFERASE, RIBONUCLEASE H-LIKE SUPERFAMILY PROTEIN"/>
    <property type="match status" value="1"/>
</dbReference>
<feature type="domain" description="RNase H type-1" evidence="1">
    <location>
        <begin position="12"/>
        <end position="81"/>
    </location>
</feature>
<dbReference type="EMBL" id="PKMF04000066">
    <property type="protein sequence ID" value="KAK7853290.1"/>
    <property type="molecule type" value="Genomic_DNA"/>
</dbReference>
<dbReference type="InterPro" id="IPR036397">
    <property type="entry name" value="RNaseH_sf"/>
</dbReference>
<gene>
    <name evidence="2" type="ORF">CFP56_036134</name>
</gene>
<dbReference type="CDD" id="cd06222">
    <property type="entry name" value="RNase_H_like"/>
    <property type="match status" value="1"/>
</dbReference>
<keyword evidence="3" id="KW-1185">Reference proteome</keyword>
<evidence type="ECO:0000313" key="3">
    <source>
        <dbReference type="Proteomes" id="UP000237347"/>
    </source>
</evidence>
<reference evidence="2 3" key="1">
    <citation type="journal article" date="2018" name="Sci. Data">
        <title>The draft genome sequence of cork oak.</title>
        <authorList>
            <person name="Ramos A.M."/>
            <person name="Usie A."/>
            <person name="Barbosa P."/>
            <person name="Barros P.M."/>
            <person name="Capote T."/>
            <person name="Chaves I."/>
            <person name="Simoes F."/>
            <person name="Abreu I."/>
            <person name="Carrasquinho I."/>
            <person name="Faro C."/>
            <person name="Guimaraes J.B."/>
            <person name="Mendonca D."/>
            <person name="Nobrega F."/>
            <person name="Rodrigues L."/>
            <person name="Saibo N.J.M."/>
            <person name="Varela M.C."/>
            <person name="Egas C."/>
            <person name="Matos J."/>
            <person name="Miguel C.M."/>
            <person name="Oliveira M.M."/>
            <person name="Ricardo C.P."/>
            <person name="Goncalves S."/>
        </authorList>
    </citation>
    <scope>NUCLEOTIDE SEQUENCE [LARGE SCALE GENOMIC DNA]</scope>
    <source>
        <strain evidence="3">cv. HL8</strain>
    </source>
</reference>
<sequence length="95" mass="10494">MTTVISALGCPGLAEGGGLLRNHHGRWIKGFCRAIRWANSLHVKLWAVRNGLSLCIQLQMPEIEIELDAKSVVHLLNRNSAFLANYALWLMIGGT</sequence>
<dbReference type="Pfam" id="PF13456">
    <property type="entry name" value="RVT_3"/>
    <property type="match status" value="1"/>
</dbReference>